<dbReference type="InterPro" id="IPR012902">
    <property type="entry name" value="N_methyl_site"/>
</dbReference>
<organism evidence="2">
    <name type="scientific">Vibrio cholerae</name>
    <dbReference type="NCBI Taxonomy" id="666"/>
    <lineage>
        <taxon>Bacteria</taxon>
        <taxon>Pseudomonadati</taxon>
        <taxon>Pseudomonadota</taxon>
        <taxon>Gammaproteobacteria</taxon>
        <taxon>Vibrionales</taxon>
        <taxon>Vibrionaceae</taxon>
        <taxon>Vibrio</taxon>
    </lineage>
</organism>
<evidence type="ECO:0000313" key="2">
    <source>
        <dbReference type="EMBL" id="AVG72494.1"/>
    </source>
</evidence>
<dbReference type="NCBIfam" id="TIGR02532">
    <property type="entry name" value="IV_pilin_GFxxxE"/>
    <property type="match status" value="1"/>
</dbReference>
<name>A0A2L2FPE6_VIBCL</name>
<dbReference type="AlphaFoldDB" id="A0A2L2FPE6"/>
<protein>
    <submittedName>
        <fullName evidence="2">MshD</fullName>
    </submittedName>
</protein>
<accession>A0A2L2FPE6</accession>
<keyword evidence="1" id="KW-1133">Transmembrane helix</keyword>
<dbReference type="EMBL" id="MF414148">
    <property type="protein sequence ID" value="AVG72494.1"/>
    <property type="molecule type" value="Genomic_DNA"/>
</dbReference>
<keyword evidence="1" id="KW-0812">Transmembrane</keyword>
<sequence>MRFAKSASIPKGIFMPVKPMIATRGFTLVEMIIVIVVLGVALVGVTTSLYPRSKQSAEQVLSVKAAELGRAVLDEVLGRAFDQHSGPNGGLPECVVIVTTGRTLCTEPALLGKESEASNTEFNDVDDYITSSPIPVTDVLGTDISSEYQRFSVSIQVFYVSDNGGQFSAIPATERTHYKRIALVIYDPQGNAYPFAAIKGNY</sequence>
<reference evidence="2" key="1">
    <citation type="submission" date="2017-06" db="EMBL/GenBank/DDBJ databases">
        <title>Genetic diversity of NAG vibrios isolated in Russia and neighboring countries.</title>
        <authorList>
            <person name="Omel'chuk E.P."/>
            <person name="Monakhova E.V."/>
            <person name="Pisanov R.V."/>
            <person name="Arkhangel'skaya I.V."/>
        </authorList>
    </citation>
    <scope>NUCLEOTIDE SEQUENCE</scope>
    <source>
        <strain evidence="2">R-930</strain>
    </source>
</reference>
<dbReference type="Pfam" id="PF07963">
    <property type="entry name" value="N_methyl"/>
    <property type="match status" value="1"/>
</dbReference>
<keyword evidence="1" id="KW-0472">Membrane</keyword>
<feature type="transmembrane region" description="Helical" evidence="1">
    <location>
        <begin position="21"/>
        <end position="45"/>
    </location>
</feature>
<proteinExistence type="predicted"/>
<evidence type="ECO:0000256" key="1">
    <source>
        <dbReference type="SAM" id="Phobius"/>
    </source>
</evidence>
<gene>
    <name evidence="2" type="primary">mshD</name>
</gene>
<dbReference type="PROSITE" id="PS00409">
    <property type="entry name" value="PROKAR_NTER_METHYL"/>
    <property type="match status" value="1"/>
</dbReference>